<dbReference type="OrthoDB" id="3677000at2"/>
<feature type="compositionally biased region" description="Gly residues" evidence="1">
    <location>
        <begin position="295"/>
        <end position="305"/>
    </location>
</feature>
<organism evidence="2 3">
    <name type="scientific">Saccharomonospora azurea NA-128</name>
    <dbReference type="NCBI Taxonomy" id="882081"/>
    <lineage>
        <taxon>Bacteria</taxon>
        <taxon>Bacillati</taxon>
        <taxon>Actinomycetota</taxon>
        <taxon>Actinomycetes</taxon>
        <taxon>Pseudonocardiales</taxon>
        <taxon>Pseudonocardiaceae</taxon>
        <taxon>Saccharomonospora</taxon>
    </lineage>
</organism>
<dbReference type="EMBL" id="CM001466">
    <property type="protein sequence ID" value="EHY90175.1"/>
    <property type="molecule type" value="Genomic_DNA"/>
</dbReference>
<dbReference type="HOGENOM" id="CLU_042888_0_0_11"/>
<evidence type="ECO:0000313" key="2">
    <source>
        <dbReference type="EMBL" id="EHY90175.1"/>
    </source>
</evidence>
<reference evidence="2 3" key="1">
    <citation type="journal article" date="2012" name="Stand. Genomic Sci.">
        <title>Genome sequence of the soil bacterium Saccharomonospora azurea type strain (NA-128(T)).</title>
        <authorList>
            <person name="Klenk H.P."/>
            <person name="Held B."/>
            <person name="Lucas S."/>
            <person name="Lapidus A."/>
            <person name="Copeland A."/>
            <person name="Hammon N."/>
            <person name="Pitluck S."/>
            <person name="Goodwin L.A."/>
            <person name="Han C."/>
            <person name="Tapia R."/>
            <person name="Brambilla E.M."/>
            <person name="Potter G."/>
            <person name="Land M."/>
            <person name="Ivanova N."/>
            <person name="Rohde M."/>
            <person name="Goker M."/>
            <person name="Detter J.C."/>
            <person name="Kyrpides N.C."/>
            <person name="Woyke T."/>
        </authorList>
    </citation>
    <scope>NUCLEOTIDE SEQUENCE [LARGE SCALE GENOMIC DNA]</scope>
    <source>
        <strain evidence="2 3">NA-128</strain>
    </source>
</reference>
<keyword evidence="3" id="KW-1185">Reference proteome</keyword>
<name>H8G4V8_9PSEU</name>
<feature type="region of interest" description="Disordered" evidence="1">
    <location>
        <begin position="226"/>
        <end position="343"/>
    </location>
</feature>
<evidence type="ECO:0000256" key="1">
    <source>
        <dbReference type="SAM" id="MobiDB-lite"/>
    </source>
</evidence>
<feature type="compositionally biased region" description="Basic and acidic residues" evidence="1">
    <location>
        <begin position="8"/>
        <end position="21"/>
    </location>
</feature>
<dbReference type="Proteomes" id="UP000004705">
    <property type="component" value="Chromosome"/>
</dbReference>
<proteinExistence type="predicted"/>
<sequence length="450" mass="47391">MTGPFDVAHGDRPPGCDEDTGRIGVLDIPDIQDLEDVEDVSGDPGEGHHEHHERGHVPAEEPRTSGHRHRPGPGRWTPSARGGIASHARTEPIPPVDAQPETHYAQPDAQPDDQPDDQPEGRVDDYPDATGDLALAEEIEPGSRLTRRRRVLLTPPTEADAHDDEDARVYPASPRGLGTFDLGSVPASVTPPRTWRKAAWFASIASGAAVAAMLMAGTAFVDDSTEDSRALQTWPEPHSPQPTLPGNDGNGTPRTGENGEPTRPGEPTTSEGAEDGSDVPASHRTTSSTDSGALTGDGGEGGEGGDVGDDTGADGSADPGHGDTSGTDGVATPPKPPVTPAPTERVPVVLWAKHDSDVLAQRSQQYFNTVTENPDAAHKLTTGELAALGPAGLAQRYADVAYFEVREVYVDSREGYTLNTVTVTYVDGTTAEQTRKLVFSDDDLIAADHG</sequence>
<accession>H8G4V8</accession>
<dbReference type="RefSeq" id="WP_005443408.1">
    <property type="nucleotide sequence ID" value="NZ_CM001466.1"/>
</dbReference>
<feature type="compositionally biased region" description="Acidic residues" evidence="1">
    <location>
        <begin position="30"/>
        <end position="41"/>
    </location>
</feature>
<feature type="compositionally biased region" description="Basic and acidic residues" evidence="1">
    <location>
        <begin position="45"/>
        <end position="64"/>
    </location>
</feature>
<gene>
    <name evidence="2" type="ORF">SacazDRAFT_03298</name>
</gene>
<feature type="region of interest" description="Disordered" evidence="1">
    <location>
        <begin position="1"/>
        <end position="176"/>
    </location>
</feature>
<evidence type="ECO:0000313" key="3">
    <source>
        <dbReference type="Proteomes" id="UP000004705"/>
    </source>
</evidence>
<dbReference type="AlphaFoldDB" id="H8G4V8"/>
<protein>
    <submittedName>
        <fullName evidence="2">Uncharacterized protein</fullName>
    </submittedName>
</protein>